<comment type="caution">
    <text evidence="4">The sequence shown here is derived from an EMBL/GenBank/DDBJ whole genome shotgun (WGS) entry which is preliminary data.</text>
</comment>
<protein>
    <submittedName>
        <fullName evidence="4">Hydrolase</fullName>
    </submittedName>
</protein>
<dbReference type="InterPro" id="IPR029055">
    <property type="entry name" value="Ntn_hydrolases_N"/>
</dbReference>
<gene>
    <name evidence="4" type="ORF">PEDI_50990</name>
</gene>
<dbReference type="InterPro" id="IPR052193">
    <property type="entry name" value="Peptidase_C59"/>
</dbReference>
<dbReference type="Proteomes" id="UP001310022">
    <property type="component" value="Unassembled WGS sequence"/>
</dbReference>
<evidence type="ECO:0000256" key="1">
    <source>
        <dbReference type="ARBA" id="ARBA00006625"/>
    </source>
</evidence>
<accession>A0AAN4W580</accession>
<name>A0AAN4W580_9BACT</name>
<dbReference type="Gene3D" id="3.60.60.10">
    <property type="entry name" value="Penicillin V Acylase, Chain A"/>
    <property type="match status" value="1"/>
</dbReference>
<dbReference type="PANTHER" id="PTHR35527:SF2">
    <property type="entry name" value="HYDROLASE"/>
    <property type="match status" value="1"/>
</dbReference>
<dbReference type="CDD" id="cd01902">
    <property type="entry name" value="Ntn_CGH"/>
    <property type="match status" value="1"/>
</dbReference>
<dbReference type="AlphaFoldDB" id="A0AAN4W580"/>
<proteinExistence type="inferred from homology"/>
<dbReference type="PANTHER" id="PTHR35527">
    <property type="entry name" value="CHOLOYLGLYCINE HYDROLASE"/>
    <property type="match status" value="1"/>
</dbReference>
<dbReference type="EMBL" id="BQKE01000006">
    <property type="protein sequence ID" value="GJM64547.1"/>
    <property type="molecule type" value="Genomic_DNA"/>
</dbReference>
<keyword evidence="5" id="KW-1185">Reference proteome</keyword>
<dbReference type="GO" id="GO:0016787">
    <property type="term" value="F:hydrolase activity"/>
    <property type="evidence" value="ECO:0007669"/>
    <property type="project" value="UniProtKB-KW"/>
</dbReference>
<dbReference type="RefSeq" id="WP_338239607.1">
    <property type="nucleotide sequence ID" value="NZ_BQKE01000006.1"/>
</dbReference>
<comment type="similarity">
    <text evidence="1">Belongs to the peptidase C59 family.</text>
</comment>
<sequence>MCTRILYKTGYESYMVGRTMDWNDPAIPVSFYVFPRGYQQNGGAGKNPIEWTSRYGSLIVSGYEAGTNEGFNEKGLVVNTLYLAESDYGNEDERGKPTISVGAWAQYVLDNFATVQEAVKAQAEDPFTVVSPVLPNGRQASMHLSVSDPSGDSAIFEFIEGKIVISHSKDYTVMTNSPTFDQQLAIDAYWKTVGGTKFLPGTINAADRFARASFNLSASPQYKTKPLALASVWSQVRAISTPLGLEDPDHPNISMTVWRSVLDHQDLVYYFENPLMGGMIELDLKRIDFSPGSGVRKLATGKNLKMQGDVTDRLQPATAFEFMS</sequence>
<evidence type="ECO:0000256" key="2">
    <source>
        <dbReference type="ARBA" id="ARBA00022801"/>
    </source>
</evidence>
<evidence type="ECO:0000259" key="3">
    <source>
        <dbReference type="Pfam" id="PF02275"/>
    </source>
</evidence>
<organism evidence="4 5">
    <name type="scientific">Persicobacter diffluens</name>
    <dbReference type="NCBI Taxonomy" id="981"/>
    <lineage>
        <taxon>Bacteria</taxon>
        <taxon>Pseudomonadati</taxon>
        <taxon>Bacteroidota</taxon>
        <taxon>Cytophagia</taxon>
        <taxon>Cytophagales</taxon>
        <taxon>Persicobacteraceae</taxon>
        <taxon>Persicobacter</taxon>
    </lineage>
</organism>
<evidence type="ECO:0000313" key="4">
    <source>
        <dbReference type="EMBL" id="GJM64547.1"/>
    </source>
</evidence>
<reference evidence="4 5" key="1">
    <citation type="submission" date="2021-12" db="EMBL/GenBank/DDBJ databases">
        <title>Genome sequencing of bacteria with rrn-lacking chromosome and rrn-plasmid.</title>
        <authorList>
            <person name="Anda M."/>
            <person name="Iwasaki W."/>
        </authorList>
    </citation>
    <scope>NUCLEOTIDE SEQUENCE [LARGE SCALE GENOMIC DNA]</scope>
    <source>
        <strain evidence="4 5">NBRC 15940</strain>
    </source>
</reference>
<dbReference type="InterPro" id="IPR029132">
    <property type="entry name" value="CBAH/NAAA_C"/>
</dbReference>
<dbReference type="SUPFAM" id="SSF56235">
    <property type="entry name" value="N-terminal nucleophile aminohydrolases (Ntn hydrolases)"/>
    <property type="match status" value="1"/>
</dbReference>
<keyword evidence="2 4" id="KW-0378">Hydrolase</keyword>
<feature type="domain" description="Choloylglycine hydrolase/NAAA C-terminal" evidence="3">
    <location>
        <begin position="2"/>
        <end position="273"/>
    </location>
</feature>
<dbReference type="Pfam" id="PF02275">
    <property type="entry name" value="CBAH"/>
    <property type="match status" value="1"/>
</dbReference>
<evidence type="ECO:0000313" key="5">
    <source>
        <dbReference type="Proteomes" id="UP001310022"/>
    </source>
</evidence>